<dbReference type="GO" id="GO:0016094">
    <property type="term" value="P:polyprenol biosynthetic process"/>
    <property type="evidence" value="ECO:0007669"/>
    <property type="project" value="TreeGrafter"/>
</dbReference>
<dbReference type="Gene3D" id="3.40.1180.10">
    <property type="entry name" value="Decaprenyl diphosphate synthase-like"/>
    <property type="match status" value="1"/>
</dbReference>
<dbReference type="PROSITE" id="PS01066">
    <property type="entry name" value="UPP_SYNTHASE"/>
    <property type="match status" value="1"/>
</dbReference>
<dbReference type="EMBL" id="FLUM01000001">
    <property type="protein sequence ID" value="SBV97347.1"/>
    <property type="molecule type" value="Genomic_DNA"/>
</dbReference>
<dbReference type="InterPro" id="IPR036424">
    <property type="entry name" value="UPP_synth-like_sf"/>
</dbReference>
<dbReference type="InterPro" id="IPR018520">
    <property type="entry name" value="UPP_synth-like_CS"/>
</dbReference>
<accession>A0A212JD21</accession>
<name>A0A212JD21_9BACT</name>
<proteinExistence type="inferred from homology"/>
<evidence type="ECO:0000256" key="2">
    <source>
        <dbReference type="HAMAP-Rule" id="MF_01139"/>
    </source>
</evidence>
<comment type="cofactor">
    <cofactor evidence="2">
        <name>Mg(2+)</name>
        <dbReference type="ChEBI" id="CHEBI:18420"/>
    </cofactor>
    <text evidence="2">Binds 2 magnesium ions per subunit.</text>
</comment>
<dbReference type="PANTHER" id="PTHR10291">
    <property type="entry name" value="DEHYDRODOLICHYL DIPHOSPHATE SYNTHASE FAMILY MEMBER"/>
    <property type="match status" value="1"/>
</dbReference>
<evidence type="ECO:0000313" key="3">
    <source>
        <dbReference type="EMBL" id="SBV97347.1"/>
    </source>
</evidence>
<protein>
    <recommendedName>
        <fullName evidence="2">Isoprenyl transferase</fullName>
        <ecNumber evidence="2">2.5.1.-</ecNumber>
    </recommendedName>
</protein>
<gene>
    <name evidence="3" type="primary">ispU</name>
    <name evidence="3" type="ORF">KL86DYS1_11886</name>
</gene>
<keyword evidence="2" id="KW-0460">Magnesium</keyword>
<dbReference type="HAMAP" id="MF_01139">
    <property type="entry name" value="ISPT"/>
    <property type="match status" value="1"/>
</dbReference>
<feature type="binding site" evidence="2">
    <location>
        <position position="38"/>
    </location>
    <ligand>
        <name>substrate</name>
    </ligand>
</feature>
<dbReference type="EC" id="2.5.1.-" evidence="2"/>
<feature type="binding site" evidence="2">
    <location>
        <position position="34"/>
    </location>
    <ligand>
        <name>substrate</name>
    </ligand>
</feature>
<dbReference type="NCBIfam" id="NF011405">
    <property type="entry name" value="PRK14830.1"/>
    <property type="match status" value="1"/>
</dbReference>
<feature type="binding site" evidence="2">
    <location>
        <begin position="66"/>
        <end position="68"/>
    </location>
    <ligand>
        <name>substrate</name>
    </ligand>
</feature>
<dbReference type="Pfam" id="PF01255">
    <property type="entry name" value="Prenyltransf"/>
    <property type="match status" value="1"/>
</dbReference>
<feature type="binding site" evidence="2">
    <location>
        <position position="21"/>
    </location>
    <ligand>
        <name>Mg(2+)</name>
        <dbReference type="ChEBI" id="CHEBI:18420"/>
    </ligand>
</feature>
<dbReference type="AlphaFoldDB" id="A0A212JD21"/>
<keyword evidence="2" id="KW-0479">Metal-binding</keyword>
<feature type="binding site" evidence="2">
    <location>
        <position position="72"/>
    </location>
    <ligand>
        <name>substrate</name>
    </ligand>
</feature>
<dbReference type="RefSeq" id="WP_296940210.1">
    <property type="nucleotide sequence ID" value="NZ_LT599032.1"/>
</dbReference>
<feature type="binding site" evidence="2">
    <location>
        <begin position="195"/>
        <end position="197"/>
    </location>
    <ligand>
        <name>substrate</name>
    </ligand>
</feature>
<evidence type="ECO:0000256" key="1">
    <source>
        <dbReference type="ARBA" id="ARBA00022679"/>
    </source>
</evidence>
<dbReference type="SUPFAM" id="SSF64005">
    <property type="entry name" value="Undecaprenyl diphosphate synthase"/>
    <property type="match status" value="1"/>
</dbReference>
<comment type="function">
    <text evidence="2">Catalyzes the condensation of isopentenyl diphosphate (IPP) with allylic pyrophosphates generating different type of terpenoids.</text>
</comment>
<comment type="similarity">
    <text evidence="2">Belongs to the UPP synthase family.</text>
</comment>
<feature type="binding site" evidence="2">
    <location>
        <position position="189"/>
    </location>
    <ligand>
        <name>substrate</name>
    </ligand>
</feature>
<dbReference type="PANTHER" id="PTHR10291:SF0">
    <property type="entry name" value="DEHYDRODOLICHYL DIPHOSPHATE SYNTHASE 2"/>
    <property type="match status" value="1"/>
</dbReference>
<dbReference type="NCBIfam" id="TIGR00055">
    <property type="entry name" value="uppS"/>
    <property type="match status" value="1"/>
</dbReference>
<dbReference type="GO" id="GO:0045547">
    <property type="term" value="F:ditrans,polycis-polyprenyl diphosphate synthase [(2E,6E)-farnesyl diphosphate specific] activity"/>
    <property type="evidence" value="ECO:0007669"/>
    <property type="project" value="TreeGrafter"/>
</dbReference>
<keyword evidence="1 2" id="KW-0808">Transferase</keyword>
<feature type="active site" evidence="2">
    <location>
        <position position="21"/>
    </location>
</feature>
<dbReference type="InterPro" id="IPR001441">
    <property type="entry name" value="UPP_synth-like"/>
</dbReference>
<comment type="subunit">
    <text evidence="2">Homodimer.</text>
</comment>
<feature type="binding site" evidence="2">
    <location>
        <position position="26"/>
    </location>
    <ligand>
        <name>substrate</name>
    </ligand>
</feature>
<feature type="binding site" evidence="2">
    <location>
        <position position="70"/>
    </location>
    <ligand>
        <name>substrate</name>
    </ligand>
</feature>
<feature type="binding site" evidence="2">
    <location>
        <position position="208"/>
    </location>
    <ligand>
        <name>Mg(2+)</name>
        <dbReference type="ChEBI" id="CHEBI:18420"/>
    </ligand>
</feature>
<sequence>MSYLDQIDKTRVPKHIAVIMDGNGRWAKRQNLDRTFGHKEGISAVRRAIEGASRAEVRYLTLYTFSTENWKRPEEEVKALMSLMVQAVANETPELVKNNVRVKVIGDIDRLPEDTKKALDYCLETTSVCTGTTVILALSYSSKWELTRAMKNIAIDVKSGKIEPDAITEDLVTSYLETKGIPDPDILVRTGGELRISNFLLWQIAYSELFFSDELWPDFNEESLYKAIVDFQNRERRFGKTSEQISGKS</sequence>
<dbReference type="CDD" id="cd00475">
    <property type="entry name" value="Cis_IPPS"/>
    <property type="match status" value="1"/>
</dbReference>
<feature type="binding site" evidence="2">
    <location>
        <begin position="22"/>
        <end position="25"/>
    </location>
    <ligand>
        <name>substrate</name>
    </ligand>
</feature>
<reference evidence="3" key="1">
    <citation type="submission" date="2016-04" db="EMBL/GenBank/DDBJ databases">
        <authorList>
            <person name="Evans L.H."/>
            <person name="Alamgir A."/>
            <person name="Owens N."/>
            <person name="Weber N.D."/>
            <person name="Virtaneva K."/>
            <person name="Barbian K."/>
            <person name="Babar A."/>
            <person name="Rosenke K."/>
        </authorList>
    </citation>
    <scope>NUCLEOTIDE SEQUENCE</scope>
    <source>
        <strain evidence="3">86-1</strain>
    </source>
</reference>
<dbReference type="GO" id="GO:0000287">
    <property type="term" value="F:magnesium ion binding"/>
    <property type="evidence" value="ECO:0007669"/>
    <property type="project" value="UniProtKB-UniRule"/>
</dbReference>
<organism evidence="3">
    <name type="scientific">uncultured Dysgonomonas sp</name>
    <dbReference type="NCBI Taxonomy" id="206096"/>
    <lineage>
        <taxon>Bacteria</taxon>
        <taxon>Pseudomonadati</taxon>
        <taxon>Bacteroidota</taxon>
        <taxon>Bacteroidia</taxon>
        <taxon>Bacteroidales</taxon>
        <taxon>Dysgonomonadaceae</taxon>
        <taxon>Dysgonomonas</taxon>
        <taxon>environmental samples</taxon>
    </lineage>
</organism>
<feature type="active site" description="Proton acceptor" evidence="2">
    <location>
        <position position="69"/>
    </location>
</feature>
<dbReference type="FunFam" id="3.40.1180.10:FF:000001">
    <property type="entry name" value="(2E,6E)-farnesyl-diphosphate-specific ditrans,polycis-undecaprenyl-diphosphate synthase"/>
    <property type="match status" value="1"/>
</dbReference>